<feature type="domain" description="General stress protein 17M-like" evidence="2">
    <location>
        <begin position="18"/>
        <end position="103"/>
    </location>
</feature>
<comment type="caution">
    <text evidence="3">The sequence shown here is derived from an EMBL/GenBank/DDBJ whole genome shotgun (WGS) entry which is preliminary data.</text>
</comment>
<organism evidence="3 4">
    <name type="scientific">Kocuria sediminis</name>
    <dbReference type="NCBI Taxonomy" id="1038857"/>
    <lineage>
        <taxon>Bacteria</taxon>
        <taxon>Bacillati</taxon>
        <taxon>Actinomycetota</taxon>
        <taxon>Actinomycetes</taxon>
        <taxon>Micrococcales</taxon>
        <taxon>Micrococcaceae</taxon>
        <taxon>Kocuria</taxon>
    </lineage>
</organism>
<dbReference type="EMBL" id="WOGU01000006">
    <property type="protein sequence ID" value="MUN63260.1"/>
    <property type="molecule type" value="Genomic_DNA"/>
</dbReference>
<dbReference type="RefSeq" id="WP_156269169.1">
    <property type="nucleotide sequence ID" value="NZ_WOGU01000006.1"/>
</dbReference>
<reference evidence="3 4" key="1">
    <citation type="submission" date="2019-12" db="EMBL/GenBank/DDBJ databases">
        <authorList>
            <person name="Shi Y."/>
        </authorList>
    </citation>
    <scope>NUCLEOTIDE SEQUENCE [LARGE SCALE GENOMIC DNA]</scope>
    <source>
        <strain evidence="3 4">JCM 17929</strain>
    </source>
</reference>
<sequence>MTQPSRIPPTSSGNYRVLRTVPTYAEAQQIVDSLSDAGFPVEHVRVVGTGLRSVEQVTGRMTNGKAALYGMASGAWLGLFVGLLLGLFTVGGWLSVVLWGVALGAVWGLVFGLVGHAATGGRRDFRSVQGLEADAYDILVDAEHIDEAAARLTGDRPTA</sequence>
<dbReference type="Proteomes" id="UP000436989">
    <property type="component" value="Unassembled WGS sequence"/>
</dbReference>
<dbReference type="AlphaFoldDB" id="A0A6N8GLY3"/>
<dbReference type="InterPro" id="IPR025889">
    <property type="entry name" value="GSP17M-like_dom"/>
</dbReference>
<accession>A0A6N8GLY3</accession>
<proteinExistence type="predicted"/>
<feature type="transmembrane region" description="Helical" evidence="1">
    <location>
        <begin position="66"/>
        <end position="90"/>
    </location>
</feature>
<dbReference type="Pfam" id="PF11181">
    <property type="entry name" value="YflT"/>
    <property type="match status" value="1"/>
</dbReference>
<keyword evidence="1" id="KW-1133">Transmembrane helix</keyword>
<keyword evidence="1" id="KW-0472">Membrane</keyword>
<name>A0A6N8GLY3_9MICC</name>
<evidence type="ECO:0000313" key="3">
    <source>
        <dbReference type="EMBL" id="MUN63260.1"/>
    </source>
</evidence>
<feature type="transmembrane region" description="Helical" evidence="1">
    <location>
        <begin position="96"/>
        <end position="118"/>
    </location>
</feature>
<keyword evidence="1" id="KW-0812">Transmembrane</keyword>
<gene>
    <name evidence="3" type="ORF">GMA12_08925</name>
</gene>
<evidence type="ECO:0000259" key="2">
    <source>
        <dbReference type="Pfam" id="PF11181"/>
    </source>
</evidence>
<evidence type="ECO:0000313" key="4">
    <source>
        <dbReference type="Proteomes" id="UP000436989"/>
    </source>
</evidence>
<evidence type="ECO:0000256" key="1">
    <source>
        <dbReference type="SAM" id="Phobius"/>
    </source>
</evidence>
<keyword evidence="4" id="KW-1185">Reference proteome</keyword>
<protein>
    <recommendedName>
        <fullName evidence="2">General stress protein 17M-like domain-containing protein</fullName>
    </recommendedName>
</protein>